<evidence type="ECO:0000313" key="7">
    <source>
        <dbReference type="EMBL" id="MBC6499841.1"/>
    </source>
</evidence>
<evidence type="ECO:0000256" key="1">
    <source>
        <dbReference type="ARBA" id="ARBA00004651"/>
    </source>
</evidence>
<dbReference type="PANTHER" id="PTHR30250">
    <property type="entry name" value="PST FAMILY PREDICTED COLANIC ACID TRANSPORTER"/>
    <property type="match status" value="1"/>
</dbReference>
<feature type="transmembrane region" description="Helical" evidence="6">
    <location>
        <begin position="328"/>
        <end position="350"/>
    </location>
</feature>
<feature type="transmembrane region" description="Helical" evidence="6">
    <location>
        <begin position="410"/>
        <end position="430"/>
    </location>
</feature>
<evidence type="ECO:0000256" key="3">
    <source>
        <dbReference type="ARBA" id="ARBA00022692"/>
    </source>
</evidence>
<name>A0A923NJ09_WEICO</name>
<evidence type="ECO:0000256" key="2">
    <source>
        <dbReference type="ARBA" id="ARBA00022475"/>
    </source>
</evidence>
<feature type="transmembrane region" description="Helical" evidence="6">
    <location>
        <begin position="119"/>
        <end position="136"/>
    </location>
</feature>
<reference evidence="7" key="1">
    <citation type="submission" date="2020-08" db="EMBL/GenBank/DDBJ databases">
        <title>Complete genome sequence of Weissella confusa strain FS54 provides insights into metabolic potential.</title>
        <authorList>
            <person name="Fhoula I."/>
            <person name="Najjari A."/>
            <person name="Lekired A."/>
            <person name="Bessrour-Aouam N."/>
            <person name="Jaballah S."/>
            <person name="Klibi N."/>
            <person name="Ouzari H.-I."/>
        </authorList>
    </citation>
    <scope>NUCLEOTIDE SEQUENCE</scope>
    <source>
        <strain evidence="7">FS54</strain>
    </source>
</reference>
<keyword evidence="5 6" id="KW-0472">Membrane</keyword>
<feature type="transmembrane region" description="Helical" evidence="6">
    <location>
        <begin position="297"/>
        <end position="316"/>
    </location>
</feature>
<feature type="transmembrane region" description="Helical" evidence="6">
    <location>
        <begin position="173"/>
        <end position="191"/>
    </location>
</feature>
<evidence type="ECO:0000313" key="8">
    <source>
        <dbReference type="Proteomes" id="UP000650485"/>
    </source>
</evidence>
<accession>A0A923NJ09</accession>
<feature type="transmembrane region" description="Helical" evidence="6">
    <location>
        <begin position="436"/>
        <end position="457"/>
    </location>
</feature>
<dbReference type="InterPro" id="IPR050833">
    <property type="entry name" value="Poly_Biosynth_Transport"/>
</dbReference>
<dbReference type="PANTHER" id="PTHR30250:SF11">
    <property type="entry name" value="O-ANTIGEN TRANSPORTER-RELATED"/>
    <property type="match status" value="1"/>
</dbReference>
<comment type="subcellular location">
    <subcellularLocation>
        <location evidence="1">Cell membrane</location>
        <topology evidence="1">Multi-pass membrane protein</topology>
    </subcellularLocation>
</comment>
<keyword evidence="4 6" id="KW-1133">Transmembrane helix</keyword>
<keyword evidence="3 6" id="KW-0812">Transmembrane</keyword>
<keyword evidence="2" id="KW-1003">Cell membrane</keyword>
<feature type="transmembrane region" description="Helical" evidence="6">
    <location>
        <begin position="49"/>
        <end position="73"/>
    </location>
</feature>
<protein>
    <submittedName>
        <fullName evidence="7">Oligosaccharide flippase family protein</fullName>
    </submittedName>
</protein>
<dbReference type="Proteomes" id="UP000650485">
    <property type="component" value="Unassembled WGS sequence"/>
</dbReference>
<dbReference type="EMBL" id="JACSZT010000023">
    <property type="protein sequence ID" value="MBC6499841.1"/>
    <property type="molecule type" value="Genomic_DNA"/>
</dbReference>
<dbReference type="Pfam" id="PF01943">
    <property type="entry name" value="Polysacc_synt"/>
    <property type="match status" value="1"/>
</dbReference>
<dbReference type="AlphaFoldDB" id="A0A923NJ09"/>
<proteinExistence type="predicted"/>
<evidence type="ECO:0000256" key="5">
    <source>
        <dbReference type="ARBA" id="ARBA00023136"/>
    </source>
</evidence>
<gene>
    <name evidence="7" type="ORF">H7R52_19055</name>
</gene>
<sequence>MARSSGGELIKNTIIIGSSKIIIAAISFLLLPIMTKHLSVSDYGVVDLALSYVALMTPILLLGLDVGALRFLIEARGDNVQKAKVVSSLLVLVVIALIVGTSVFILVNSIFSLNLKNYLILYFLSAVVFSLSQQMIRGDGNNFVFSVTSLTYAIVSATLIITGLMFFNFKVEGIIVSYVIAAFISSMINFATVRVWKFWSFNSIDKNLMKRMISYSLPIVPNGISGWVFRVSDRTIISIVIGSAANGIYAISNKFSNVLGVLDNVLYTSWAEAAAVHINDEDRDVFFSKVFNTELSLFGYASMIAIPSVGVIFPFFVDKAFYDAYLYFPPLVVGVVLNFVVGFYSVIYLAKMLTKQVMVTSVVGAVINVLLNITFVGIIGIWAAALSTAVTFGVLAVYRHFDLKKYINLSIDWSSVSMMMIGFFGVLVLYYMNSLIWNVVGIILSTTLAILGHRVVLTDMFRKIWNKVPSKK</sequence>
<comment type="caution">
    <text evidence="7">The sequence shown here is derived from an EMBL/GenBank/DDBJ whole genome shotgun (WGS) entry which is preliminary data.</text>
</comment>
<feature type="transmembrane region" description="Helical" evidence="6">
    <location>
        <begin position="357"/>
        <end position="375"/>
    </location>
</feature>
<feature type="transmembrane region" description="Helical" evidence="6">
    <location>
        <begin position="85"/>
        <end position="107"/>
    </location>
</feature>
<evidence type="ECO:0000256" key="6">
    <source>
        <dbReference type="SAM" id="Phobius"/>
    </source>
</evidence>
<dbReference type="GO" id="GO:0005886">
    <property type="term" value="C:plasma membrane"/>
    <property type="evidence" value="ECO:0007669"/>
    <property type="project" value="UniProtKB-SubCell"/>
</dbReference>
<evidence type="ECO:0000256" key="4">
    <source>
        <dbReference type="ARBA" id="ARBA00022989"/>
    </source>
</evidence>
<feature type="transmembrane region" description="Helical" evidence="6">
    <location>
        <begin position="143"/>
        <end position="167"/>
    </location>
</feature>
<organism evidence="7 8">
    <name type="scientific">Weissella confusa</name>
    <name type="common">Lactobacillus confusus</name>
    <dbReference type="NCBI Taxonomy" id="1583"/>
    <lineage>
        <taxon>Bacteria</taxon>
        <taxon>Bacillati</taxon>
        <taxon>Bacillota</taxon>
        <taxon>Bacilli</taxon>
        <taxon>Lactobacillales</taxon>
        <taxon>Lactobacillaceae</taxon>
        <taxon>Weissella</taxon>
    </lineage>
</organism>
<feature type="transmembrane region" description="Helical" evidence="6">
    <location>
        <begin position="12"/>
        <end position="34"/>
    </location>
</feature>
<dbReference type="InterPro" id="IPR002797">
    <property type="entry name" value="Polysacc_synth"/>
</dbReference>